<dbReference type="Gene3D" id="1.10.150.670">
    <property type="entry name" value="Crossover junction endonuclease EME1, DNA-binding domain"/>
    <property type="match status" value="1"/>
</dbReference>
<dbReference type="InterPro" id="IPR042530">
    <property type="entry name" value="EME1/EME2_C"/>
</dbReference>
<evidence type="ECO:0000313" key="15">
    <source>
        <dbReference type="Proteomes" id="UP000274131"/>
    </source>
</evidence>
<keyword evidence="5" id="KW-0255">Endonuclease</keyword>
<evidence type="ECO:0000256" key="4">
    <source>
        <dbReference type="ARBA" id="ARBA00022723"/>
    </source>
</evidence>
<dbReference type="AlphaFoldDB" id="A0A0N4VJX8"/>
<dbReference type="GO" id="GO:0031573">
    <property type="term" value="P:mitotic intra-S DNA damage checkpoint signaling"/>
    <property type="evidence" value="ECO:0007669"/>
    <property type="project" value="TreeGrafter"/>
</dbReference>
<dbReference type="GO" id="GO:0000712">
    <property type="term" value="P:resolution of meiotic recombination intermediates"/>
    <property type="evidence" value="ECO:0007669"/>
    <property type="project" value="TreeGrafter"/>
</dbReference>
<keyword evidence="6" id="KW-0227">DNA damage</keyword>
<dbReference type="OrthoDB" id="343092at2759"/>
<evidence type="ECO:0000256" key="12">
    <source>
        <dbReference type="ARBA" id="ARBA00023254"/>
    </source>
</evidence>
<dbReference type="WBParaSite" id="EVEC_0001114901-mRNA-1">
    <property type="protein sequence ID" value="EVEC_0001114901-mRNA-1"/>
    <property type="gene ID" value="EVEC_0001114901"/>
</dbReference>
<dbReference type="Proteomes" id="UP000274131">
    <property type="component" value="Unassembled WGS sequence"/>
</dbReference>
<evidence type="ECO:0000313" key="16">
    <source>
        <dbReference type="WBParaSite" id="EVEC_0001114901-mRNA-1"/>
    </source>
</evidence>
<keyword evidence="3" id="KW-0540">Nuclease</keyword>
<gene>
    <name evidence="14" type="ORF">EVEC_LOCUS10474</name>
</gene>
<reference evidence="16" key="1">
    <citation type="submission" date="2017-02" db="UniProtKB">
        <authorList>
            <consortium name="WormBaseParasite"/>
        </authorList>
    </citation>
    <scope>IDENTIFICATION</scope>
</reference>
<evidence type="ECO:0000256" key="7">
    <source>
        <dbReference type="ARBA" id="ARBA00022801"/>
    </source>
</evidence>
<evidence type="ECO:0000256" key="1">
    <source>
        <dbReference type="ARBA" id="ARBA00001946"/>
    </source>
</evidence>
<dbReference type="GO" id="GO:0031297">
    <property type="term" value="P:replication fork processing"/>
    <property type="evidence" value="ECO:0007669"/>
    <property type="project" value="TreeGrafter"/>
</dbReference>
<evidence type="ECO:0000313" key="14">
    <source>
        <dbReference type="EMBL" id="VDD95723.1"/>
    </source>
</evidence>
<dbReference type="EMBL" id="UXUI01010881">
    <property type="protein sequence ID" value="VDD95723.1"/>
    <property type="molecule type" value="Genomic_DNA"/>
</dbReference>
<keyword evidence="10" id="KW-0234">DNA repair</keyword>
<dbReference type="PANTHER" id="PTHR21077">
    <property type="entry name" value="EME1 PROTEIN"/>
    <property type="match status" value="1"/>
</dbReference>
<dbReference type="PANTHER" id="PTHR21077:SF5">
    <property type="entry name" value="CROSSOVER JUNCTION ENDONUCLEASE MMS4"/>
    <property type="match status" value="1"/>
</dbReference>
<dbReference type="GO" id="GO:0046872">
    <property type="term" value="F:metal ion binding"/>
    <property type="evidence" value="ECO:0007669"/>
    <property type="project" value="UniProtKB-KW"/>
</dbReference>
<protein>
    <submittedName>
        <fullName evidence="16">Crossover junction endonuclease MUS81</fullName>
    </submittedName>
</protein>
<dbReference type="GO" id="GO:0048476">
    <property type="term" value="C:Holliday junction resolvase complex"/>
    <property type="evidence" value="ECO:0007669"/>
    <property type="project" value="InterPro"/>
</dbReference>
<dbReference type="GO" id="GO:0005634">
    <property type="term" value="C:nucleus"/>
    <property type="evidence" value="ECO:0007669"/>
    <property type="project" value="UniProtKB-SubCell"/>
</dbReference>
<keyword evidence="8" id="KW-0460">Magnesium</keyword>
<dbReference type="InterPro" id="IPR033310">
    <property type="entry name" value="Mms4/EME1/EME2"/>
</dbReference>
<comment type="cofactor">
    <cofactor evidence="1">
        <name>Mg(2+)</name>
        <dbReference type="ChEBI" id="CHEBI:18420"/>
    </cofactor>
</comment>
<reference evidence="14 15" key="2">
    <citation type="submission" date="2018-10" db="EMBL/GenBank/DDBJ databases">
        <authorList>
            <consortium name="Pathogen Informatics"/>
        </authorList>
    </citation>
    <scope>NUCLEOTIDE SEQUENCE [LARGE SCALE GENOMIC DNA]</scope>
</reference>
<name>A0A0N4VJX8_ENTVE</name>
<proteinExistence type="predicted"/>
<evidence type="ECO:0000256" key="13">
    <source>
        <dbReference type="SAM" id="MobiDB-lite"/>
    </source>
</evidence>
<evidence type="ECO:0000256" key="9">
    <source>
        <dbReference type="ARBA" id="ARBA00023172"/>
    </source>
</evidence>
<evidence type="ECO:0000256" key="11">
    <source>
        <dbReference type="ARBA" id="ARBA00023242"/>
    </source>
</evidence>
<keyword evidence="11" id="KW-0539">Nucleus</keyword>
<dbReference type="GO" id="GO:0006302">
    <property type="term" value="P:double-strand break repair"/>
    <property type="evidence" value="ECO:0007669"/>
    <property type="project" value="TreeGrafter"/>
</dbReference>
<evidence type="ECO:0000256" key="2">
    <source>
        <dbReference type="ARBA" id="ARBA00004123"/>
    </source>
</evidence>
<keyword evidence="12" id="KW-0469">Meiosis</keyword>
<sequence length="363" mass="41384">MEAKKFSESGKSVGVGLFDHLGTGGRASLSDGQEESSDVAVSKKKRRKKRTLEEIRKEHALKEVTRVRKAAERMQKKKEAELARQISKFQREVSSSKKSKCEQNLFCFVDSEGFEATVKQIFGDRKISDQLIIEQSRQMKICWKRRFLEANICDGTLVREEKLVYEKCCMIFLTSDVFKQLCKSGSFCDHIRAASESFPFPSPRITCVVYGIHPDARATNMILDAYERHRTQLRFVNSIYEVASVVARMHRAIAKMALQVDERSKLVFETEKGVKEGPLLITDWWSKMLKHISRLSGDQQRAIVGMFPNPFALSERLLAMEMTQAVDLLADIRTEEGRRVGPAIARKLFFTLTSLDGIEAIDE</sequence>
<keyword evidence="4" id="KW-0479">Metal-binding</keyword>
<organism evidence="16">
    <name type="scientific">Enterobius vermicularis</name>
    <name type="common">Human pinworm</name>
    <dbReference type="NCBI Taxonomy" id="51028"/>
    <lineage>
        <taxon>Eukaryota</taxon>
        <taxon>Metazoa</taxon>
        <taxon>Ecdysozoa</taxon>
        <taxon>Nematoda</taxon>
        <taxon>Chromadorea</taxon>
        <taxon>Rhabditida</taxon>
        <taxon>Spirurina</taxon>
        <taxon>Oxyuridomorpha</taxon>
        <taxon>Oxyuroidea</taxon>
        <taxon>Oxyuridae</taxon>
        <taxon>Enterobius</taxon>
    </lineage>
</organism>
<evidence type="ECO:0000256" key="3">
    <source>
        <dbReference type="ARBA" id="ARBA00022722"/>
    </source>
</evidence>
<feature type="region of interest" description="Disordered" evidence="13">
    <location>
        <begin position="24"/>
        <end position="54"/>
    </location>
</feature>
<evidence type="ECO:0000256" key="5">
    <source>
        <dbReference type="ARBA" id="ARBA00022759"/>
    </source>
</evidence>
<keyword evidence="7" id="KW-0378">Hydrolase</keyword>
<accession>A0A0N4VJX8</accession>
<comment type="subcellular location">
    <subcellularLocation>
        <location evidence="2">Nucleus</location>
    </subcellularLocation>
</comment>
<keyword evidence="9" id="KW-0233">DNA recombination</keyword>
<dbReference type="GO" id="GO:0008821">
    <property type="term" value="F:crossover junction DNA endonuclease activity"/>
    <property type="evidence" value="ECO:0007669"/>
    <property type="project" value="TreeGrafter"/>
</dbReference>
<keyword evidence="15" id="KW-1185">Reference proteome</keyword>
<evidence type="ECO:0000256" key="8">
    <source>
        <dbReference type="ARBA" id="ARBA00022842"/>
    </source>
</evidence>
<evidence type="ECO:0000256" key="6">
    <source>
        <dbReference type="ARBA" id="ARBA00022763"/>
    </source>
</evidence>
<evidence type="ECO:0000256" key="10">
    <source>
        <dbReference type="ARBA" id="ARBA00023204"/>
    </source>
</evidence>